<evidence type="ECO:0000259" key="1">
    <source>
        <dbReference type="Pfam" id="PF09949"/>
    </source>
</evidence>
<dbReference type="GO" id="GO:0008195">
    <property type="term" value="F:phosphatidate phosphatase activity"/>
    <property type="evidence" value="ECO:0007669"/>
    <property type="project" value="InterPro"/>
</dbReference>
<proteinExistence type="predicted"/>
<evidence type="ECO:0000313" key="2">
    <source>
        <dbReference type="EMBL" id="GER58040.1"/>
    </source>
</evidence>
<dbReference type="PANTHER" id="PTHR28208">
    <property type="entry name" value="PHOSPHATIDATE PHOSPHATASE APP1"/>
    <property type="match status" value="1"/>
</dbReference>
<dbReference type="PANTHER" id="PTHR28208:SF3">
    <property type="entry name" value="PHOSPHATIDATE PHOSPHATASE APP1"/>
    <property type="match status" value="1"/>
</dbReference>
<reference evidence="2 3" key="1">
    <citation type="submission" date="2019-08" db="EMBL/GenBank/DDBJ databases">
        <title>Draft genome sequence of Ulvibacter marinus type strain NBRC 109484.</title>
        <authorList>
            <person name="Kawano K."/>
            <person name="Ushijima N."/>
            <person name="Kihara M."/>
            <person name="Itoh H."/>
        </authorList>
    </citation>
    <scope>NUCLEOTIDE SEQUENCE [LARGE SCALE GENOMIC DNA]</scope>
    <source>
        <strain evidence="2 3">NBRC 109484</strain>
    </source>
</reference>
<evidence type="ECO:0000313" key="3">
    <source>
        <dbReference type="Proteomes" id="UP000326509"/>
    </source>
</evidence>
<dbReference type="Proteomes" id="UP000326509">
    <property type="component" value="Unassembled WGS sequence"/>
</dbReference>
<dbReference type="InterPro" id="IPR019236">
    <property type="entry name" value="APP1_cat"/>
</dbReference>
<dbReference type="OrthoDB" id="9789875at2"/>
<dbReference type="InterPro" id="IPR052935">
    <property type="entry name" value="Mg2+_PAP"/>
</dbReference>
<dbReference type="EMBL" id="BKCG01000001">
    <property type="protein sequence ID" value="GER58040.1"/>
    <property type="molecule type" value="Genomic_DNA"/>
</dbReference>
<gene>
    <name evidence="2" type="ORF">ULMA_01480</name>
</gene>
<protein>
    <recommendedName>
        <fullName evidence="1">Phosphatidate phosphatase APP1 catalytic domain-containing protein</fullName>
    </recommendedName>
</protein>
<keyword evidence="3" id="KW-1185">Reference proteome</keyword>
<dbReference type="AlphaFoldDB" id="A0A5J4IW94"/>
<feature type="domain" description="Phosphatidate phosphatase APP1 catalytic" evidence="1">
    <location>
        <begin position="136"/>
        <end position="290"/>
    </location>
</feature>
<accession>A0A5J4IW94</accession>
<dbReference type="RefSeq" id="WP_151672138.1">
    <property type="nucleotide sequence ID" value="NZ_BKCG01000001.1"/>
</dbReference>
<sequence>MGIFKKDPLQIITFYSYGKANHLYARGRAIDDEAIDLSNKGLFKLMINSFKRFKTDQVKNTQLTLTLPDGRTFKTITDSKGYFLIDEQVTGLELLANDEGWLEYKISYTRIPKGKTVNKNNSFLGEMIIPCDACEYGIISDIDDTILHTGVVSRFKWRLLVNTFFKRAERRIPLEGAAEFYHKLHKGTTGAKANPIYYVSHSPWNLYRYLEFFLTLNDFPKGPILLRNFSNIFKKKRGEKPQKQKEIIQLLEMYPQQQFILIGDSGEHDADIYIEIAEQFPNRIKAIYLRSVKHEKRMLRIKGLFEEYKSTPALLVDSSKLAEAHARENGFIA</sequence>
<dbReference type="Pfam" id="PF09949">
    <property type="entry name" value="APP1_cat"/>
    <property type="match status" value="1"/>
</dbReference>
<comment type="caution">
    <text evidence="2">The sequence shown here is derived from an EMBL/GenBank/DDBJ whole genome shotgun (WGS) entry which is preliminary data.</text>
</comment>
<organism evidence="2 3">
    <name type="scientific">Patiriisocius marinus</name>
    <dbReference type="NCBI Taxonomy" id="1397112"/>
    <lineage>
        <taxon>Bacteria</taxon>
        <taxon>Pseudomonadati</taxon>
        <taxon>Bacteroidota</taxon>
        <taxon>Flavobacteriia</taxon>
        <taxon>Flavobacteriales</taxon>
        <taxon>Flavobacteriaceae</taxon>
        <taxon>Patiriisocius</taxon>
    </lineage>
</organism>
<name>A0A5J4IW94_9FLAO</name>